<dbReference type="Ensembl" id="ENSOMYT00000104997.2">
    <property type="protein sequence ID" value="ENSOMYP00000096653.2"/>
    <property type="gene ID" value="ENSOMYG00000043983.2"/>
</dbReference>
<dbReference type="PROSITE" id="PS50082">
    <property type="entry name" value="WD_REPEATS_2"/>
    <property type="match status" value="5"/>
</dbReference>
<evidence type="ECO:0000256" key="9">
    <source>
        <dbReference type="ARBA" id="ARBA00025801"/>
    </source>
</evidence>
<dbReference type="GO" id="GO:0005737">
    <property type="term" value="C:cytoplasm"/>
    <property type="evidence" value="ECO:0007669"/>
    <property type="project" value="UniProtKB-SubCell"/>
</dbReference>
<dbReference type="InterPro" id="IPR054532">
    <property type="entry name" value="TPL_SMU1_LisH-like"/>
</dbReference>
<comment type="subcellular location">
    <subcellularLocation>
        <location evidence="2">Cytoplasm</location>
    </subcellularLocation>
    <subcellularLocation>
        <location evidence="1">Nucleus speckle</location>
    </subcellularLocation>
</comment>
<comment type="similarity">
    <text evidence="9">Belongs to the WD repeat SMU1 family.</text>
</comment>
<feature type="repeat" description="WD" evidence="13">
    <location>
        <begin position="252"/>
        <end position="293"/>
    </location>
</feature>
<dbReference type="Proteomes" id="UP000694395">
    <property type="component" value="Chromosome 14"/>
</dbReference>
<dbReference type="PRINTS" id="PR00320">
    <property type="entry name" value="GPROTEINBRPT"/>
</dbReference>
<dbReference type="InterPro" id="IPR006595">
    <property type="entry name" value="CTLH_C"/>
</dbReference>
<keyword evidence="4 13" id="KW-0853">WD repeat</keyword>
<dbReference type="PROSITE" id="PS50897">
    <property type="entry name" value="CTLH"/>
    <property type="match status" value="1"/>
</dbReference>
<sequence>MSLEVESADVIRLIMQYLKENNLHRTLTTLQEETTVSLNTVDSIESFVADINSGHWDTVLQAIQSLKLPDKTLIDLYEQVVLELIELRELGAARSLLRQTDPMIMLKQTQPERYIHLENLLARSYFDPREAYPDGSSKEKRRVAIAQALAGEVSVVPPSRLMALLGQVGDMFLYTWNIWYFHVNSAHSLIYDQDNIMQISILTTISVSQSLKWQQHQGLLPPGMTIDLFRGKAAVKDVEEERFPTQLTRHIKFGQKSHVECSRFSPDGQYLVTGSVDGFIEVWNFTTGKIRKDLKYQAQDNFMMMDDAVLCMCFSRDTEMLATGAQDGKIKVWKIQSGQCLRRFERAHSKGVTCLSFCKDSSQLLSASFDQTIRVHGLKSGKSLKEFRGHSSFVNEATFTPDGHHIISASSDGTVKVWNMKTTECTNTFKSLGTSAGTDITVNNVILLPKNPEHFVVCNRSNTVVIMNMQGQIVRSFSSGKREGGDFVCCTLSPRGEWIYCVGEDFVLYCFSTVTGKLERTLTVHEKDVIGIAHHPHQNLISTYSEDGLLKLWKP</sequence>
<dbReference type="InterPro" id="IPR006594">
    <property type="entry name" value="LisH"/>
</dbReference>
<evidence type="ECO:0000256" key="4">
    <source>
        <dbReference type="ARBA" id="ARBA00022574"/>
    </source>
</evidence>
<keyword evidence="7" id="KW-0508">mRNA splicing</keyword>
<evidence type="ECO:0000259" key="14">
    <source>
        <dbReference type="PROSITE" id="PS50897"/>
    </source>
</evidence>
<gene>
    <name evidence="15" type="primary">LOC110505068</name>
</gene>
<reference evidence="15" key="1">
    <citation type="submission" date="2020-07" db="EMBL/GenBank/DDBJ databases">
        <title>A long reads based de novo assembly of the rainbow trout Arlee double haploid line genome.</title>
        <authorList>
            <person name="Gao G."/>
            <person name="Palti Y."/>
        </authorList>
    </citation>
    <scope>NUCLEOTIDE SEQUENCE [LARGE SCALE GENOMIC DNA]</scope>
</reference>
<dbReference type="PROSITE" id="PS50294">
    <property type="entry name" value="WD_REPEATS_REGION"/>
    <property type="match status" value="4"/>
</dbReference>
<evidence type="ECO:0000256" key="11">
    <source>
        <dbReference type="ARBA" id="ARBA00031988"/>
    </source>
</evidence>
<dbReference type="FunFam" id="2.130.10.10:FF:000754">
    <property type="entry name" value="SMU1, DNA replication regulator and spliceosomal factor"/>
    <property type="match status" value="1"/>
</dbReference>
<dbReference type="FunFam" id="2.130.10.10:FF:000729">
    <property type="entry name" value="SMU1, DNA replication regulator and spliceosomal factor"/>
    <property type="match status" value="1"/>
</dbReference>
<keyword evidence="16" id="KW-1185">Reference proteome</keyword>
<dbReference type="PROSITE" id="PS50896">
    <property type="entry name" value="LISH"/>
    <property type="match status" value="1"/>
</dbReference>
<dbReference type="CDD" id="cd00200">
    <property type="entry name" value="WD40"/>
    <property type="match status" value="1"/>
</dbReference>
<dbReference type="GO" id="GO:0000398">
    <property type="term" value="P:mRNA splicing, via spliceosome"/>
    <property type="evidence" value="ECO:0007669"/>
    <property type="project" value="InterPro"/>
</dbReference>
<dbReference type="GO" id="GO:0016607">
    <property type="term" value="C:nuclear speck"/>
    <property type="evidence" value="ECO:0007669"/>
    <property type="project" value="UniProtKB-SubCell"/>
</dbReference>
<dbReference type="InterPro" id="IPR015943">
    <property type="entry name" value="WD40/YVTN_repeat-like_dom_sf"/>
</dbReference>
<reference evidence="15" key="2">
    <citation type="submission" date="2025-08" db="UniProtKB">
        <authorList>
            <consortium name="Ensembl"/>
        </authorList>
    </citation>
    <scope>IDENTIFICATION</scope>
</reference>
<reference evidence="15" key="3">
    <citation type="submission" date="2025-09" db="UniProtKB">
        <authorList>
            <consortium name="Ensembl"/>
        </authorList>
    </citation>
    <scope>IDENTIFICATION</scope>
</reference>
<proteinExistence type="inferred from homology"/>
<comment type="subunit">
    <text evidence="12">Component of the spliceosome B complex. Interacts with IK.</text>
</comment>
<evidence type="ECO:0000256" key="7">
    <source>
        <dbReference type="ARBA" id="ARBA00023187"/>
    </source>
</evidence>
<evidence type="ECO:0000256" key="3">
    <source>
        <dbReference type="ARBA" id="ARBA00022490"/>
    </source>
</evidence>
<evidence type="ECO:0000256" key="13">
    <source>
        <dbReference type="PROSITE-ProRule" id="PRU00221"/>
    </source>
</evidence>
<feature type="domain" description="CTLH" evidence="14">
    <location>
        <begin position="40"/>
        <end position="92"/>
    </location>
</feature>
<dbReference type="InterPro" id="IPR036322">
    <property type="entry name" value="WD40_repeat_dom_sf"/>
</dbReference>
<evidence type="ECO:0000256" key="1">
    <source>
        <dbReference type="ARBA" id="ARBA00004324"/>
    </source>
</evidence>
<organism evidence="15 16">
    <name type="scientific">Oncorhynchus mykiss</name>
    <name type="common">Rainbow trout</name>
    <name type="synonym">Salmo gairdneri</name>
    <dbReference type="NCBI Taxonomy" id="8022"/>
    <lineage>
        <taxon>Eukaryota</taxon>
        <taxon>Metazoa</taxon>
        <taxon>Chordata</taxon>
        <taxon>Craniata</taxon>
        <taxon>Vertebrata</taxon>
        <taxon>Euteleostomi</taxon>
        <taxon>Actinopterygii</taxon>
        <taxon>Neopterygii</taxon>
        <taxon>Teleostei</taxon>
        <taxon>Protacanthopterygii</taxon>
        <taxon>Salmoniformes</taxon>
        <taxon>Salmonidae</taxon>
        <taxon>Salmoninae</taxon>
        <taxon>Oncorhynchus</taxon>
    </lineage>
</organism>
<protein>
    <recommendedName>
        <fullName evidence="10">WD40 repeat-containing protein SMU1</fullName>
    </recommendedName>
    <alternativeName>
        <fullName evidence="11">Smu-1 suppressor of mec-8 and unc-52 protein homolog</fullName>
    </alternativeName>
</protein>
<dbReference type="AlphaFoldDB" id="A0A8C7UNA4"/>
<dbReference type="FunFam" id="2.130.10.10:FF:000082">
    <property type="entry name" value="WD40 repeat-containing protein SMU1"/>
    <property type="match status" value="1"/>
</dbReference>
<evidence type="ECO:0000256" key="10">
    <source>
        <dbReference type="ARBA" id="ARBA00026184"/>
    </source>
</evidence>
<dbReference type="SMART" id="SM00320">
    <property type="entry name" value="WD40"/>
    <property type="match status" value="7"/>
</dbReference>
<keyword evidence="8" id="KW-0539">Nucleus</keyword>
<evidence type="ECO:0000313" key="15">
    <source>
        <dbReference type="Ensembl" id="ENSOMYP00000096653.2"/>
    </source>
</evidence>
<feature type="repeat" description="WD" evidence="13">
    <location>
        <begin position="387"/>
        <end position="428"/>
    </location>
</feature>
<dbReference type="InterPro" id="IPR001680">
    <property type="entry name" value="WD40_rpt"/>
</dbReference>
<feature type="repeat" description="WD" evidence="13">
    <location>
        <begin position="522"/>
        <end position="555"/>
    </location>
</feature>
<feature type="repeat" description="WD" evidence="13">
    <location>
        <begin position="302"/>
        <end position="343"/>
    </location>
</feature>
<feature type="repeat" description="WD" evidence="13">
    <location>
        <begin position="345"/>
        <end position="386"/>
    </location>
</feature>
<dbReference type="SMART" id="SM00667">
    <property type="entry name" value="LisH"/>
    <property type="match status" value="1"/>
</dbReference>
<keyword evidence="5" id="KW-0507">mRNA processing</keyword>
<evidence type="ECO:0000256" key="2">
    <source>
        <dbReference type="ARBA" id="ARBA00004496"/>
    </source>
</evidence>
<keyword evidence="3" id="KW-0963">Cytoplasm</keyword>
<accession>A0A8C7UNA4</accession>
<dbReference type="Pfam" id="PF17814">
    <property type="entry name" value="LisH_TPL"/>
    <property type="match status" value="1"/>
</dbReference>
<evidence type="ECO:0000256" key="12">
    <source>
        <dbReference type="ARBA" id="ARBA00046364"/>
    </source>
</evidence>
<dbReference type="PROSITE" id="PS00678">
    <property type="entry name" value="WD_REPEATS_1"/>
    <property type="match status" value="2"/>
</dbReference>
<dbReference type="SMART" id="SM00668">
    <property type="entry name" value="CTLH"/>
    <property type="match status" value="1"/>
</dbReference>
<evidence type="ECO:0000313" key="16">
    <source>
        <dbReference type="Proteomes" id="UP000694395"/>
    </source>
</evidence>
<dbReference type="InterPro" id="IPR020472">
    <property type="entry name" value="WD40_PAC1"/>
</dbReference>
<dbReference type="Pfam" id="PF00400">
    <property type="entry name" value="WD40"/>
    <property type="match status" value="5"/>
</dbReference>
<dbReference type="GeneTree" id="ENSGT00940000155007"/>
<evidence type="ECO:0000256" key="6">
    <source>
        <dbReference type="ARBA" id="ARBA00022737"/>
    </source>
</evidence>
<dbReference type="InterPro" id="IPR045184">
    <property type="entry name" value="SMU1"/>
</dbReference>
<evidence type="ECO:0000256" key="5">
    <source>
        <dbReference type="ARBA" id="ARBA00022664"/>
    </source>
</evidence>
<evidence type="ECO:0000256" key="8">
    <source>
        <dbReference type="ARBA" id="ARBA00023242"/>
    </source>
</evidence>
<dbReference type="PANTHER" id="PTHR22848">
    <property type="entry name" value="WD40 REPEAT PROTEIN"/>
    <property type="match status" value="1"/>
</dbReference>
<dbReference type="InterPro" id="IPR019775">
    <property type="entry name" value="WD40_repeat_CS"/>
</dbReference>
<keyword evidence="6" id="KW-0677">Repeat</keyword>
<dbReference type="SUPFAM" id="SSF50978">
    <property type="entry name" value="WD40 repeat-like"/>
    <property type="match status" value="1"/>
</dbReference>
<name>A0A8C7UNA4_ONCMY</name>
<dbReference type="Gene3D" id="2.130.10.10">
    <property type="entry name" value="YVTN repeat-like/Quinoprotein amine dehydrogenase"/>
    <property type="match status" value="1"/>
</dbReference>